<reference evidence="3 4" key="1">
    <citation type="submission" date="2020-10" db="EMBL/GenBank/DDBJ databases">
        <title>Complete genome sequence of Thermosphaera aggregans strain 3507.</title>
        <authorList>
            <person name="Zayulina K.S."/>
            <person name="Elcheninov A.G."/>
            <person name="Toshchakov S.V."/>
            <person name="Kublanov I.V."/>
            <person name="Kochetkova T.V."/>
        </authorList>
    </citation>
    <scope>NUCLEOTIDE SEQUENCE [LARGE SCALE GENOMIC DNA]</scope>
    <source>
        <strain evidence="3 4">3507</strain>
    </source>
</reference>
<dbReference type="GO" id="GO:0005996">
    <property type="term" value="P:monosaccharide metabolic process"/>
    <property type="evidence" value="ECO:0007669"/>
    <property type="project" value="InterPro"/>
</dbReference>
<dbReference type="AlphaFoldDB" id="A0A7M1UTF4"/>
<dbReference type="PANTHER" id="PTHR36120">
    <property type="entry name" value="FUCOSE ISOMERASE"/>
    <property type="match status" value="1"/>
</dbReference>
<name>A0A7M1UTF4_9CREN</name>
<dbReference type="OrthoDB" id="26618at2157"/>
<dbReference type="KEGG" id="tcs:IMZ38_03435"/>
<dbReference type="EMBL" id="CP063144">
    <property type="protein sequence ID" value="QOR94967.1"/>
    <property type="molecule type" value="Genomic_DNA"/>
</dbReference>
<evidence type="ECO:0000256" key="2">
    <source>
        <dbReference type="ARBA" id="ARBA00023277"/>
    </source>
</evidence>
<protein>
    <recommendedName>
        <fullName evidence="5">Fucose isomerase</fullName>
    </recommendedName>
</protein>
<keyword evidence="2" id="KW-0119">Carbohydrate metabolism</keyword>
<dbReference type="GO" id="GO:0005737">
    <property type="term" value="C:cytoplasm"/>
    <property type="evidence" value="ECO:0007669"/>
    <property type="project" value="InterPro"/>
</dbReference>
<dbReference type="GO" id="GO:0016861">
    <property type="term" value="F:intramolecular oxidoreductase activity, interconverting aldoses and ketoses"/>
    <property type="evidence" value="ECO:0007669"/>
    <property type="project" value="InterPro"/>
</dbReference>
<dbReference type="SUPFAM" id="SSF53743">
    <property type="entry name" value="FucI/AraA N-terminal and middle domains"/>
    <property type="match status" value="1"/>
</dbReference>
<keyword evidence="1" id="KW-0413">Isomerase</keyword>
<dbReference type="GeneID" id="59454439"/>
<keyword evidence="4" id="KW-1185">Reference proteome</keyword>
<organism evidence="3 4">
    <name type="scientific">Thermosphaera chiliense</name>
    <dbReference type="NCBI Taxonomy" id="3402707"/>
    <lineage>
        <taxon>Archaea</taxon>
        <taxon>Thermoproteota</taxon>
        <taxon>Thermoprotei</taxon>
        <taxon>Desulfurococcales</taxon>
        <taxon>Desulfurococcaceae</taxon>
        <taxon>Thermosphaera</taxon>
    </lineage>
</organism>
<dbReference type="InterPro" id="IPR009015">
    <property type="entry name" value="Fucose_isomerase_N/cen_sf"/>
</dbReference>
<evidence type="ECO:0008006" key="5">
    <source>
        <dbReference type="Google" id="ProtNLM"/>
    </source>
</evidence>
<gene>
    <name evidence="3" type="ORF">IMZ38_03435</name>
</gene>
<dbReference type="RefSeq" id="WP_193436763.1">
    <property type="nucleotide sequence ID" value="NZ_CP063144.1"/>
</dbReference>
<accession>A0A7M1UTF4</accession>
<evidence type="ECO:0000256" key="1">
    <source>
        <dbReference type="ARBA" id="ARBA00023235"/>
    </source>
</evidence>
<dbReference type="PANTHER" id="PTHR36120:SF2">
    <property type="entry name" value="FUCOSE ISOMERASE"/>
    <property type="match status" value="1"/>
</dbReference>
<dbReference type="Proteomes" id="UP000593766">
    <property type="component" value="Chromosome"/>
</dbReference>
<sequence length="407" mass="44780">MKTLCFSIASSSIGVNYSRQIEKKVRGMLNSVNANIAYDGILDSPSAENIEECLLRVVFIATGGTEKIVAATAEKSRFLILLAHKYYNSLPAAIEASSLLRRNGFKHVVKLVEPVEETVEVLEKVLRVASVVDRFRSARFGLIGGVSDWLVYSKLSPDTLREKLGSEIVEIPVEALVKEYERAGPLEDLPGVWEKAAEVHVPRHEVEKALKIYVALKSIIENYGLSGISIKCFDIIPLTGTTACLALSLLNSNGFPASCEGDLPLLVSMAMGEWISGKPVFMGNPSFIENNEVVIAHCTSPLIGRYLLHTHFETGRGVGVRVDYPVGGKVTVYRVDSDLEEVRIGVGTILAHEWSESWCRTQVRIGLSNPWMIVEEPIGNHYALLLGDHGSELEMLGKILGLKVRYM</sequence>
<evidence type="ECO:0000313" key="3">
    <source>
        <dbReference type="EMBL" id="QOR94967.1"/>
    </source>
</evidence>
<evidence type="ECO:0000313" key="4">
    <source>
        <dbReference type="Proteomes" id="UP000593766"/>
    </source>
</evidence>
<proteinExistence type="predicted"/>